<evidence type="ECO:0000259" key="1">
    <source>
        <dbReference type="Pfam" id="PF18495"/>
    </source>
</evidence>
<proteinExistence type="predicted"/>
<evidence type="ECO:0000313" key="3">
    <source>
        <dbReference type="Proteomes" id="UP001595961"/>
    </source>
</evidence>
<name>A0ABV9BZW7_9GAMM</name>
<feature type="domain" description="Antitoxin VbhA" evidence="1">
    <location>
        <begin position="99"/>
        <end position="133"/>
    </location>
</feature>
<dbReference type="Proteomes" id="UP001595961">
    <property type="component" value="Unassembled WGS sequence"/>
</dbReference>
<evidence type="ECO:0000313" key="2">
    <source>
        <dbReference type="EMBL" id="MFC4526232.1"/>
    </source>
</evidence>
<dbReference type="Pfam" id="PF18495">
    <property type="entry name" value="VbhA"/>
    <property type="match status" value="1"/>
</dbReference>
<sequence>MRNEASCALGRVEAALRGEFDADQLNDDEQRIFMDLFAVRMMGPNPESDALAAKMRDEGGYVGLDDQDNLVRTLPGGGLDVIEISDAERQRRQEYFNCAVATAELEGLKVDDATKDRARRYIAGEISLAELVALKHE</sequence>
<dbReference type="InterPro" id="IPR041535">
    <property type="entry name" value="VbhA"/>
</dbReference>
<protein>
    <submittedName>
        <fullName evidence="2">Antitoxin VbhA family protein</fullName>
    </submittedName>
</protein>
<dbReference type="RefSeq" id="WP_380003849.1">
    <property type="nucleotide sequence ID" value="NZ_CP064028.1"/>
</dbReference>
<accession>A0ABV9BZW7</accession>
<keyword evidence="3" id="KW-1185">Reference proteome</keyword>
<dbReference type="InterPro" id="IPR033788">
    <property type="entry name" value="VbhA-like"/>
</dbReference>
<comment type="caution">
    <text evidence="2">The sequence shown here is derived from an EMBL/GenBank/DDBJ whole genome shotgun (WGS) entry which is preliminary data.</text>
</comment>
<dbReference type="EMBL" id="JBHSGA010000011">
    <property type="protein sequence ID" value="MFC4526232.1"/>
    <property type="molecule type" value="Genomic_DNA"/>
</dbReference>
<organism evidence="2 3">
    <name type="scientific">Dyella halodurans</name>
    <dbReference type="NCBI Taxonomy" id="1920171"/>
    <lineage>
        <taxon>Bacteria</taxon>
        <taxon>Pseudomonadati</taxon>
        <taxon>Pseudomonadota</taxon>
        <taxon>Gammaproteobacteria</taxon>
        <taxon>Lysobacterales</taxon>
        <taxon>Rhodanobacteraceae</taxon>
        <taxon>Dyella</taxon>
    </lineage>
</organism>
<gene>
    <name evidence="2" type="ORF">ACFO5W_06230</name>
</gene>
<dbReference type="Gene3D" id="1.10.8.1050">
    <property type="entry name" value="Antitoxin VbhA-like"/>
    <property type="match status" value="1"/>
</dbReference>
<dbReference type="InterPro" id="IPR043038">
    <property type="entry name" value="VbhA_sf"/>
</dbReference>
<dbReference type="CDD" id="cd11586">
    <property type="entry name" value="VbhA_like"/>
    <property type="match status" value="1"/>
</dbReference>
<reference evidence="3" key="1">
    <citation type="journal article" date="2019" name="Int. J. Syst. Evol. Microbiol.">
        <title>The Global Catalogue of Microorganisms (GCM) 10K type strain sequencing project: providing services to taxonomists for standard genome sequencing and annotation.</title>
        <authorList>
            <consortium name="The Broad Institute Genomics Platform"/>
            <consortium name="The Broad Institute Genome Sequencing Center for Infectious Disease"/>
            <person name="Wu L."/>
            <person name="Ma J."/>
        </authorList>
    </citation>
    <scope>NUCLEOTIDE SEQUENCE [LARGE SCALE GENOMIC DNA]</scope>
    <source>
        <strain evidence="3">CCM 4481</strain>
    </source>
</reference>